<dbReference type="OrthoDB" id="9937603at2"/>
<protein>
    <submittedName>
        <fullName evidence="1">Uncharacterized protein</fullName>
    </submittedName>
</protein>
<proteinExistence type="predicted"/>
<sequence length="79" mass="9062">MTHTYNLTYIARCKQSFDDFIESSFSQQDCKIHCQFSFDEIDNLDLARILPTGVKTISSTYSKEILVKAESTWEKASSV</sequence>
<dbReference type="EMBL" id="FUFT01000002">
    <property type="protein sequence ID" value="SJL83238.1"/>
    <property type="molecule type" value="Genomic_DNA"/>
</dbReference>
<evidence type="ECO:0000313" key="1">
    <source>
        <dbReference type="EMBL" id="SJL83238.1"/>
    </source>
</evidence>
<gene>
    <name evidence="1" type="ORF">VPAL9027_01201</name>
</gene>
<dbReference type="Proteomes" id="UP000189475">
    <property type="component" value="Unassembled WGS sequence"/>
</dbReference>
<reference evidence="1 2" key="1">
    <citation type="submission" date="2017-02" db="EMBL/GenBank/DDBJ databases">
        <authorList>
            <person name="Peterson S.W."/>
        </authorList>
    </citation>
    <scope>NUCLEOTIDE SEQUENCE [LARGE SCALE GENOMIC DNA]</scope>
    <source>
        <strain evidence="1 2">CECT 9027</strain>
    </source>
</reference>
<dbReference type="RefSeq" id="WP_077313171.1">
    <property type="nucleotide sequence ID" value="NZ_AP024887.1"/>
</dbReference>
<accession>A0A1R4B2U8</accession>
<evidence type="ECO:0000313" key="2">
    <source>
        <dbReference type="Proteomes" id="UP000189475"/>
    </source>
</evidence>
<dbReference type="AlphaFoldDB" id="A0A1R4B2U8"/>
<name>A0A1R4B2U8_9VIBR</name>
<keyword evidence="2" id="KW-1185">Reference proteome</keyword>
<organism evidence="1 2">
    <name type="scientific">Vibrio palustris</name>
    <dbReference type="NCBI Taxonomy" id="1918946"/>
    <lineage>
        <taxon>Bacteria</taxon>
        <taxon>Pseudomonadati</taxon>
        <taxon>Pseudomonadota</taxon>
        <taxon>Gammaproteobacteria</taxon>
        <taxon>Vibrionales</taxon>
        <taxon>Vibrionaceae</taxon>
        <taxon>Vibrio</taxon>
    </lineage>
</organism>